<evidence type="ECO:0000256" key="1">
    <source>
        <dbReference type="SAM" id="MobiDB-lite"/>
    </source>
</evidence>
<dbReference type="GeneID" id="59376191"/>
<gene>
    <name evidence="3" type="ORF">PC9H_006373</name>
</gene>
<dbReference type="VEuPathDB" id="FungiDB:PC9H_006373"/>
<dbReference type="Proteomes" id="UP000623687">
    <property type="component" value="Unassembled WGS sequence"/>
</dbReference>
<sequence length="661" mass="73797">MANLPPSFLLLVHLCILDYPYANKSEYDQDLFNATTRGLRERVKTMEDVTYFLVNSIVGKKEARLMLPSYPCMTPADSTAFRVSLTKYLETLRNHHRDNKSDISPPLARESVSVTMWKDTLVRKSLLEECAGERFERLILCFSTHAIFHRLKRPSVSRSLDNVPETDKALLRSQPLQYASLLALSQAKRVHWRRREVLSGETSRLSLYDGISTERMHSLAESKYRDLLKYHTVEAEDGTASLESFLRITGIKIPSSELESGSHLIASSYAFVPPKQQNKAVVPSPLPVAAAHHPAYLKKLKSSNFVDTSVSDARGNNARESRTSEQAHSYASTAVADAIENERATQQTLSAALSKAKRVGLELAAQLEALNNGPPKPLVASSLLHRPHNSSMHINFETEYTPNLAKSLSLDTFDEPSNDLESRIDYIRTALLPNFPDIPSMPDDVPNILESRLPRAVLQPKNAEASIGSEHTRQQLPRSTKSIRSSLMQTPRRSGKWTDARPRKRSEYVVDLIDGIQDDSVSFDEDNPLEFSVVTPSHPLPSGTPLNTSRRGGQALANLGKMMKNPSFAMPIREFELPSPLGSDPEDQGRSASDPGGADIDIPEEQQTDSGDRAIREVDSEEYNEGPSMTLREILLHADTTSYDMIGNEEETLDETFDEWE</sequence>
<comment type="caution">
    <text evidence="3">The sequence shown here is derived from an EMBL/GenBank/DDBJ whole genome shotgun (WGS) entry which is preliminary data.</text>
</comment>
<evidence type="ECO:0000256" key="2">
    <source>
        <dbReference type="SAM" id="SignalP"/>
    </source>
</evidence>
<dbReference type="RefSeq" id="XP_036631942.1">
    <property type="nucleotide sequence ID" value="XM_036775923.1"/>
</dbReference>
<dbReference type="OrthoDB" id="5575722at2759"/>
<evidence type="ECO:0008006" key="5">
    <source>
        <dbReference type="Google" id="ProtNLM"/>
    </source>
</evidence>
<feature type="region of interest" description="Disordered" evidence="1">
    <location>
        <begin position="642"/>
        <end position="661"/>
    </location>
</feature>
<organism evidence="3 4">
    <name type="scientific">Pleurotus ostreatus</name>
    <name type="common">Oyster mushroom</name>
    <name type="synonym">White-rot fungus</name>
    <dbReference type="NCBI Taxonomy" id="5322"/>
    <lineage>
        <taxon>Eukaryota</taxon>
        <taxon>Fungi</taxon>
        <taxon>Dikarya</taxon>
        <taxon>Basidiomycota</taxon>
        <taxon>Agaricomycotina</taxon>
        <taxon>Agaricomycetes</taxon>
        <taxon>Agaricomycetidae</taxon>
        <taxon>Agaricales</taxon>
        <taxon>Pleurotineae</taxon>
        <taxon>Pleurotaceae</taxon>
        <taxon>Pleurotus</taxon>
    </lineage>
</organism>
<reference evidence="3" key="1">
    <citation type="submission" date="2019-07" db="EMBL/GenBank/DDBJ databases">
        <authorList>
            <person name="Palmer J.M."/>
        </authorList>
    </citation>
    <scope>NUCLEOTIDE SEQUENCE</scope>
    <source>
        <strain evidence="3">PC9</strain>
    </source>
</reference>
<name>A0A8H6ZU02_PLEOS</name>
<evidence type="ECO:0000313" key="3">
    <source>
        <dbReference type="EMBL" id="KAF7430664.1"/>
    </source>
</evidence>
<keyword evidence="4" id="KW-1185">Reference proteome</keyword>
<accession>A0A8H6ZU02</accession>
<feature type="chain" id="PRO_5034083381" description="HAUS augmin-like complex subunit 6 N-terminal domain-containing protein" evidence="2">
    <location>
        <begin position="23"/>
        <end position="661"/>
    </location>
</feature>
<evidence type="ECO:0000313" key="4">
    <source>
        <dbReference type="Proteomes" id="UP000623687"/>
    </source>
</evidence>
<feature type="region of interest" description="Disordered" evidence="1">
    <location>
        <begin position="463"/>
        <end position="500"/>
    </location>
</feature>
<feature type="compositionally biased region" description="Polar residues" evidence="1">
    <location>
        <begin position="474"/>
        <end position="492"/>
    </location>
</feature>
<dbReference type="EMBL" id="JACETU010000004">
    <property type="protein sequence ID" value="KAF7430664.1"/>
    <property type="molecule type" value="Genomic_DNA"/>
</dbReference>
<protein>
    <recommendedName>
        <fullName evidence="5">HAUS augmin-like complex subunit 6 N-terminal domain-containing protein</fullName>
    </recommendedName>
</protein>
<dbReference type="AlphaFoldDB" id="A0A8H6ZU02"/>
<feature type="signal peptide" evidence="2">
    <location>
        <begin position="1"/>
        <end position="22"/>
    </location>
</feature>
<feature type="region of interest" description="Disordered" evidence="1">
    <location>
        <begin position="575"/>
        <end position="630"/>
    </location>
</feature>
<keyword evidence="2" id="KW-0732">Signal</keyword>
<feature type="region of interest" description="Disordered" evidence="1">
    <location>
        <begin position="308"/>
        <end position="330"/>
    </location>
</feature>
<feature type="compositionally biased region" description="Acidic residues" evidence="1">
    <location>
        <begin position="647"/>
        <end position="661"/>
    </location>
</feature>
<proteinExistence type="predicted"/>
<feature type="region of interest" description="Disordered" evidence="1">
    <location>
        <begin position="530"/>
        <end position="552"/>
    </location>
</feature>